<protein>
    <submittedName>
        <fullName evidence="5">GntR family transcriptional regulator</fullName>
    </submittedName>
</protein>
<dbReference type="PANTHER" id="PTHR43537">
    <property type="entry name" value="TRANSCRIPTIONAL REGULATOR, GNTR FAMILY"/>
    <property type="match status" value="1"/>
</dbReference>
<evidence type="ECO:0000256" key="2">
    <source>
        <dbReference type="ARBA" id="ARBA00023125"/>
    </source>
</evidence>
<organism evidence="5 6">
    <name type="scientific">Nitratireductor aestuarii</name>
    <dbReference type="NCBI Taxonomy" id="1735103"/>
    <lineage>
        <taxon>Bacteria</taxon>
        <taxon>Pseudomonadati</taxon>
        <taxon>Pseudomonadota</taxon>
        <taxon>Alphaproteobacteria</taxon>
        <taxon>Hyphomicrobiales</taxon>
        <taxon>Phyllobacteriaceae</taxon>
        <taxon>Nitratireductor</taxon>
    </lineage>
</organism>
<dbReference type="SUPFAM" id="SSF48008">
    <property type="entry name" value="GntR ligand-binding domain-like"/>
    <property type="match status" value="1"/>
</dbReference>
<dbReference type="SMART" id="SM00895">
    <property type="entry name" value="FCD"/>
    <property type="match status" value="1"/>
</dbReference>
<keyword evidence="6" id="KW-1185">Reference proteome</keyword>
<dbReference type="AlphaFoldDB" id="A0A916S0I4"/>
<dbReference type="Gene3D" id="1.10.10.10">
    <property type="entry name" value="Winged helix-like DNA-binding domain superfamily/Winged helix DNA-binding domain"/>
    <property type="match status" value="1"/>
</dbReference>
<dbReference type="InterPro" id="IPR000524">
    <property type="entry name" value="Tscrpt_reg_HTH_GntR"/>
</dbReference>
<evidence type="ECO:0000256" key="3">
    <source>
        <dbReference type="ARBA" id="ARBA00023163"/>
    </source>
</evidence>
<evidence type="ECO:0000259" key="4">
    <source>
        <dbReference type="PROSITE" id="PS50949"/>
    </source>
</evidence>
<keyword evidence="3" id="KW-0804">Transcription</keyword>
<dbReference type="InterPro" id="IPR036390">
    <property type="entry name" value="WH_DNA-bd_sf"/>
</dbReference>
<dbReference type="Gene3D" id="1.20.120.530">
    <property type="entry name" value="GntR ligand-binding domain-like"/>
    <property type="match status" value="1"/>
</dbReference>
<dbReference type="PANTHER" id="PTHR43537:SF5">
    <property type="entry name" value="UXU OPERON TRANSCRIPTIONAL REGULATOR"/>
    <property type="match status" value="1"/>
</dbReference>
<dbReference type="RefSeq" id="WP_188722091.1">
    <property type="nucleotide sequence ID" value="NZ_BMIF01000010.1"/>
</dbReference>
<gene>
    <name evidence="5" type="ORF">GCM10011385_31880</name>
</gene>
<name>A0A916S0I4_9HYPH</name>
<reference evidence="5" key="2">
    <citation type="submission" date="2020-09" db="EMBL/GenBank/DDBJ databases">
        <authorList>
            <person name="Sun Q."/>
            <person name="Zhou Y."/>
        </authorList>
    </citation>
    <scope>NUCLEOTIDE SEQUENCE</scope>
    <source>
        <strain evidence="5">CGMCC 1.15320</strain>
    </source>
</reference>
<dbReference type="Pfam" id="PF00392">
    <property type="entry name" value="GntR"/>
    <property type="match status" value="1"/>
</dbReference>
<dbReference type="GO" id="GO:0003677">
    <property type="term" value="F:DNA binding"/>
    <property type="evidence" value="ECO:0007669"/>
    <property type="project" value="UniProtKB-KW"/>
</dbReference>
<dbReference type="InterPro" id="IPR008920">
    <property type="entry name" value="TF_FadR/GntR_C"/>
</dbReference>
<dbReference type="SUPFAM" id="SSF46785">
    <property type="entry name" value="Winged helix' DNA-binding domain"/>
    <property type="match status" value="1"/>
</dbReference>
<sequence length="231" mass="26144">MARKSTQPKVKGLLRNDAYEQILMAIIMGDLQPGSRVDEKGLMKMFRLSQASVRDALSRLALEGLVERQARIGTRIGDLGLRELQDVFEARMIVESNAAKLAAQRASPDDLAAIRSAYEGHEKAIEARDIRAIVLMDRAFHRSLAAACKNRQLEETIIRLHNNAARFWCFNIQRATNESHYRQIREHLKVVDAIEKKDLAEVDRLMRGLLSYYPDSRFMLDPGIDALATAV</sequence>
<dbReference type="Pfam" id="PF07729">
    <property type="entry name" value="FCD"/>
    <property type="match status" value="1"/>
</dbReference>
<dbReference type="InterPro" id="IPR036388">
    <property type="entry name" value="WH-like_DNA-bd_sf"/>
</dbReference>
<evidence type="ECO:0000256" key="1">
    <source>
        <dbReference type="ARBA" id="ARBA00023015"/>
    </source>
</evidence>
<comment type="caution">
    <text evidence="5">The sequence shown here is derived from an EMBL/GenBank/DDBJ whole genome shotgun (WGS) entry which is preliminary data.</text>
</comment>
<dbReference type="EMBL" id="BMIF01000010">
    <property type="protein sequence ID" value="GGA75463.1"/>
    <property type="molecule type" value="Genomic_DNA"/>
</dbReference>
<evidence type="ECO:0000313" key="6">
    <source>
        <dbReference type="Proteomes" id="UP000636264"/>
    </source>
</evidence>
<reference evidence="5" key="1">
    <citation type="journal article" date="2014" name="Int. J. Syst. Evol. Microbiol.">
        <title>Complete genome sequence of Corynebacterium casei LMG S-19264T (=DSM 44701T), isolated from a smear-ripened cheese.</title>
        <authorList>
            <consortium name="US DOE Joint Genome Institute (JGI-PGF)"/>
            <person name="Walter F."/>
            <person name="Albersmeier A."/>
            <person name="Kalinowski J."/>
            <person name="Ruckert C."/>
        </authorList>
    </citation>
    <scope>NUCLEOTIDE SEQUENCE</scope>
    <source>
        <strain evidence="5">CGMCC 1.15320</strain>
    </source>
</reference>
<keyword evidence="2" id="KW-0238">DNA-binding</keyword>
<evidence type="ECO:0000313" key="5">
    <source>
        <dbReference type="EMBL" id="GGA75463.1"/>
    </source>
</evidence>
<proteinExistence type="predicted"/>
<dbReference type="GO" id="GO:0003700">
    <property type="term" value="F:DNA-binding transcription factor activity"/>
    <property type="evidence" value="ECO:0007669"/>
    <property type="project" value="InterPro"/>
</dbReference>
<keyword evidence="1" id="KW-0805">Transcription regulation</keyword>
<dbReference type="InterPro" id="IPR011711">
    <property type="entry name" value="GntR_C"/>
</dbReference>
<dbReference type="PROSITE" id="PS50949">
    <property type="entry name" value="HTH_GNTR"/>
    <property type="match status" value="1"/>
</dbReference>
<feature type="domain" description="HTH gntR-type" evidence="4">
    <location>
        <begin position="12"/>
        <end position="79"/>
    </location>
</feature>
<dbReference type="SMART" id="SM00345">
    <property type="entry name" value="HTH_GNTR"/>
    <property type="match status" value="1"/>
</dbReference>
<accession>A0A916S0I4</accession>
<dbReference type="Proteomes" id="UP000636264">
    <property type="component" value="Unassembled WGS sequence"/>
</dbReference>